<dbReference type="AlphaFoldDB" id="A0AAW1C7B3"/>
<dbReference type="EMBL" id="JAOTOJ010000001">
    <property type="protein sequence ID" value="KAK9410209.1"/>
    <property type="molecule type" value="Genomic_DNA"/>
</dbReference>
<sequence>MSLGAVTSWQTPYLGCLSMRVKGKK</sequence>
<reference evidence="1 2" key="1">
    <citation type="journal article" date="2024" name="Proc. Natl. Acad. Sci. U.S.A.">
        <title>The genetic regulatory architecture and epigenomic basis for age-related changes in rattlesnake venom.</title>
        <authorList>
            <person name="Hogan M.P."/>
            <person name="Holding M.L."/>
            <person name="Nystrom G.S."/>
            <person name="Colston T.J."/>
            <person name="Bartlett D.A."/>
            <person name="Mason A.J."/>
            <person name="Ellsworth S.A."/>
            <person name="Rautsaw R.M."/>
            <person name="Lawrence K.C."/>
            <person name="Strickland J.L."/>
            <person name="He B."/>
            <person name="Fraser P."/>
            <person name="Margres M.J."/>
            <person name="Gilbert D.M."/>
            <person name="Gibbs H.L."/>
            <person name="Parkinson C.L."/>
            <person name="Rokyta D.R."/>
        </authorList>
    </citation>
    <scope>NUCLEOTIDE SEQUENCE [LARGE SCALE GENOMIC DNA]</scope>
    <source>
        <strain evidence="1">DRR0105</strain>
    </source>
</reference>
<organism evidence="1 2">
    <name type="scientific">Crotalus adamanteus</name>
    <name type="common">Eastern diamondback rattlesnake</name>
    <dbReference type="NCBI Taxonomy" id="8729"/>
    <lineage>
        <taxon>Eukaryota</taxon>
        <taxon>Metazoa</taxon>
        <taxon>Chordata</taxon>
        <taxon>Craniata</taxon>
        <taxon>Vertebrata</taxon>
        <taxon>Euteleostomi</taxon>
        <taxon>Lepidosauria</taxon>
        <taxon>Squamata</taxon>
        <taxon>Bifurcata</taxon>
        <taxon>Unidentata</taxon>
        <taxon>Episquamata</taxon>
        <taxon>Toxicofera</taxon>
        <taxon>Serpentes</taxon>
        <taxon>Colubroidea</taxon>
        <taxon>Viperidae</taxon>
        <taxon>Crotalinae</taxon>
        <taxon>Crotalus</taxon>
    </lineage>
</organism>
<proteinExistence type="predicted"/>
<name>A0AAW1C7B3_CROAD</name>
<keyword evidence="2" id="KW-1185">Reference proteome</keyword>
<accession>A0AAW1C7B3</accession>
<evidence type="ECO:0000313" key="2">
    <source>
        <dbReference type="Proteomes" id="UP001474421"/>
    </source>
</evidence>
<comment type="caution">
    <text evidence="1">The sequence shown here is derived from an EMBL/GenBank/DDBJ whole genome shotgun (WGS) entry which is preliminary data.</text>
</comment>
<dbReference type="Proteomes" id="UP001474421">
    <property type="component" value="Unassembled WGS sequence"/>
</dbReference>
<gene>
    <name evidence="1" type="ORF">NXF25_001384</name>
</gene>
<protein>
    <submittedName>
        <fullName evidence="1">Uncharacterized protein</fullName>
    </submittedName>
</protein>
<evidence type="ECO:0000313" key="1">
    <source>
        <dbReference type="EMBL" id="KAK9410209.1"/>
    </source>
</evidence>